<sequence length="65" mass="7478">MFNDIRNKIVQQLDTKGRRKGDVLSERPSQFSADHGEDINSVYPRRATPKTDFIANVIQIDAFWA</sequence>
<evidence type="ECO:0000256" key="1">
    <source>
        <dbReference type="SAM" id="MobiDB-lite"/>
    </source>
</evidence>
<evidence type="ECO:0000313" key="3">
    <source>
        <dbReference type="Proteomes" id="UP001177670"/>
    </source>
</evidence>
<dbReference type="AlphaFoldDB" id="A0AA40FL91"/>
<feature type="region of interest" description="Disordered" evidence="1">
    <location>
        <begin position="15"/>
        <end position="37"/>
    </location>
</feature>
<gene>
    <name evidence="2" type="ORF">K0M31_010725</name>
</gene>
<dbReference type="Proteomes" id="UP001177670">
    <property type="component" value="Unassembled WGS sequence"/>
</dbReference>
<comment type="caution">
    <text evidence="2">The sequence shown here is derived from an EMBL/GenBank/DDBJ whole genome shotgun (WGS) entry which is preliminary data.</text>
</comment>
<keyword evidence="3" id="KW-1185">Reference proteome</keyword>
<evidence type="ECO:0000313" key="2">
    <source>
        <dbReference type="EMBL" id="KAK1120941.1"/>
    </source>
</evidence>
<accession>A0AA40FL91</accession>
<dbReference type="EMBL" id="JAHYIQ010000028">
    <property type="protein sequence ID" value="KAK1120941.1"/>
    <property type="molecule type" value="Genomic_DNA"/>
</dbReference>
<protein>
    <submittedName>
        <fullName evidence="2">Uncharacterized protein</fullName>
    </submittedName>
</protein>
<name>A0AA40FL91_9HYME</name>
<proteinExistence type="predicted"/>
<organism evidence="2 3">
    <name type="scientific">Melipona bicolor</name>
    <dbReference type="NCBI Taxonomy" id="60889"/>
    <lineage>
        <taxon>Eukaryota</taxon>
        <taxon>Metazoa</taxon>
        <taxon>Ecdysozoa</taxon>
        <taxon>Arthropoda</taxon>
        <taxon>Hexapoda</taxon>
        <taxon>Insecta</taxon>
        <taxon>Pterygota</taxon>
        <taxon>Neoptera</taxon>
        <taxon>Endopterygota</taxon>
        <taxon>Hymenoptera</taxon>
        <taxon>Apocrita</taxon>
        <taxon>Aculeata</taxon>
        <taxon>Apoidea</taxon>
        <taxon>Anthophila</taxon>
        <taxon>Apidae</taxon>
        <taxon>Melipona</taxon>
    </lineage>
</organism>
<reference evidence="2" key="1">
    <citation type="submission" date="2021-10" db="EMBL/GenBank/DDBJ databases">
        <title>Melipona bicolor Genome sequencing and assembly.</title>
        <authorList>
            <person name="Araujo N.S."/>
            <person name="Arias M.C."/>
        </authorList>
    </citation>
    <scope>NUCLEOTIDE SEQUENCE</scope>
    <source>
        <strain evidence="2">USP_2M_L1-L4_2017</strain>
        <tissue evidence="2">Whole body</tissue>
    </source>
</reference>